<evidence type="ECO:0000256" key="1">
    <source>
        <dbReference type="SAM" id="MobiDB-lite"/>
    </source>
</evidence>
<proteinExistence type="predicted"/>
<dbReference type="EMBL" id="QEKW01000010">
    <property type="protein sequence ID" value="PVZ07892.1"/>
    <property type="molecule type" value="Genomic_DNA"/>
</dbReference>
<feature type="transmembrane region" description="Helical" evidence="2">
    <location>
        <begin position="136"/>
        <end position="154"/>
    </location>
</feature>
<feature type="region of interest" description="Disordered" evidence="1">
    <location>
        <begin position="216"/>
        <end position="242"/>
    </location>
</feature>
<evidence type="ECO:0000256" key="2">
    <source>
        <dbReference type="SAM" id="Phobius"/>
    </source>
</evidence>
<organism evidence="3 4">
    <name type="scientific">Actinomycetospora cinnamomea</name>
    <dbReference type="NCBI Taxonomy" id="663609"/>
    <lineage>
        <taxon>Bacteria</taxon>
        <taxon>Bacillati</taxon>
        <taxon>Actinomycetota</taxon>
        <taxon>Actinomycetes</taxon>
        <taxon>Pseudonocardiales</taxon>
        <taxon>Pseudonocardiaceae</taxon>
        <taxon>Actinomycetospora</taxon>
    </lineage>
</organism>
<accession>A0A2U1F6W5</accession>
<feature type="transmembrane region" description="Helical" evidence="2">
    <location>
        <begin position="94"/>
        <end position="116"/>
    </location>
</feature>
<evidence type="ECO:0000313" key="4">
    <source>
        <dbReference type="Proteomes" id="UP000245639"/>
    </source>
</evidence>
<evidence type="ECO:0008006" key="5">
    <source>
        <dbReference type="Google" id="ProtNLM"/>
    </source>
</evidence>
<dbReference type="RefSeq" id="WP_116709585.1">
    <property type="nucleotide sequence ID" value="NZ_QEKW01000010.1"/>
</dbReference>
<feature type="transmembrane region" description="Helical" evidence="2">
    <location>
        <begin position="166"/>
        <end position="184"/>
    </location>
</feature>
<evidence type="ECO:0000313" key="3">
    <source>
        <dbReference type="EMBL" id="PVZ07892.1"/>
    </source>
</evidence>
<name>A0A2U1F6W5_9PSEU</name>
<reference evidence="3 4" key="1">
    <citation type="submission" date="2018-04" db="EMBL/GenBank/DDBJ databases">
        <title>Genomic Encyclopedia of Type Strains, Phase IV (KMG-IV): sequencing the most valuable type-strain genomes for metagenomic binning, comparative biology and taxonomic classification.</title>
        <authorList>
            <person name="Goeker M."/>
        </authorList>
    </citation>
    <scope>NUCLEOTIDE SEQUENCE [LARGE SCALE GENOMIC DNA]</scope>
    <source>
        <strain evidence="3 4">DSM 45771</strain>
    </source>
</reference>
<dbReference type="OrthoDB" id="3381134at2"/>
<dbReference type="Proteomes" id="UP000245639">
    <property type="component" value="Unassembled WGS sequence"/>
</dbReference>
<keyword evidence="2" id="KW-0812">Transmembrane</keyword>
<keyword evidence="2" id="KW-0472">Membrane</keyword>
<sequence>MRPATPRFAAVLGLVFAALFVAALVTVNGAPHLDAPVADYAAFYDGAGDTVVTAVAIYLVPLAGIAFLWFAVALRSVLDTLGTPPSGLAHGLNLLSGVVFVALLFAGTAAMATPVLLTTIGGGAPLAPDTARALSALGYGLVFLFSVRGAGMFAVTTTTLLRGAGVMPRGVAVAAYALATWLLVTATDHPVSLLVLPAWVLLVAVVLLRHDRRTRAATGPSATDPMPTSTADTARRPARSEP</sequence>
<dbReference type="AlphaFoldDB" id="A0A2U1F6W5"/>
<keyword evidence="4" id="KW-1185">Reference proteome</keyword>
<protein>
    <recommendedName>
        <fullName evidence="5">DUF4386 family protein</fullName>
    </recommendedName>
</protein>
<feature type="transmembrane region" description="Helical" evidence="2">
    <location>
        <begin position="53"/>
        <end position="74"/>
    </location>
</feature>
<keyword evidence="2" id="KW-1133">Transmembrane helix</keyword>
<feature type="compositionally biased region" description="Basic and acidic residues" evidence="1">
    <location>
        <begin position="233"/>
        <end position="242"/>
    </location>
</feature>
<feature type="transmembrane region" description="Helical" evidence="2">
    <location>
        <begin position="190"/>
        <end position="208"/>
    </location>
</feature>
<gene>
    <name evidence="3" type="ORF">C8D89_11045</name>
</gene>
<comment type="caution">
    <text evidence="3">The sequence shown here is derived from an EMBL/GenBank/DDBJ whole genome shotgun (WGS) entry which is preliminary data.</text>
</comment>